<accession>A0A239H526</accession>
<keyword evidence="2" id="KW-1185">Reference proteome</keyword>
<sequence length="73" mass="8723">MTDTLLIWFNPDRQLYEIGPYYDFITLASSSKNEDRFEVLYEFNTETVRVADKIIRSLNKVRDMTFPSHVKSR</sequence>
<dbReference type="AlphaFoldDB" id="A0A239H526"/>
<evidence type="ECO:0000313" key="2">
    <source>
        <dbReference type="Proteomes" id="UP000198393"/>
    </source>
</evidence>
<gene>
    <name evidence="1" type="ORF">SAMN05421640_1149</name>
</gene>
<proteinExistence type="predicted"/>
<dbReference type="EMBL" id="FZPD01000002">
    <property type="protein sequence ID" value="SNS76556.1"/>
    <property type="molecule type" value="Genomic_DNA"/>
</dbReference>
<reference evidence="1 2" key="1">
    <citation type="submission" date="2017-06" db="EMBL/GenBank/DDBJ databases">
        <authorList>
            <person name="Kim H.J."/>
            <person name="Triplett B.A."/>
        </authorList>
    </citation>
    <scope>NUCLEOTIDE SEQUENCE [LARGE SCALE GENOMIC DNA]</scope>
    <source>
        <strain evidence="1 2">DSM 19307</strain>
    </source>
</reference>
<dbReference type="Proteomes" id="UP000198393">
    <property type="component" value="Unassembled WGS sequence"/>
</dbReference>
<evidence type="ECO:0000313" key="1">
    <source>
        <dbReference type="EMBL" id="SNS76556.1"/>
    </source>
</evidence>
<organism evidence="1 2">
    <name type="scientific">Ekhidna lutea</name>
    <dbReference type="NCBI Taxonomy" id="447679"/>
    <lineage>
        <taxon>Bacteria</taxon>
        <taxon>Pseudomonadati</taxon>
        <taxon>Bacteroidota</taxon>
        <taxon>Cytophagia</taxon>
        <taxon>Cytophagales</taxon>
        <taxon>Reichenbachiellaceae</taxon>
        <taxon>Ekhidna</taxon>
    </lineage>
</organism>
<name>A0A239H526_EKHLU</name>
<protein>
    <submittedName>
        <fullName evidence="1">Uncharacterized protein</fullName>
    </submittedName>
</protein>